<protein>
    <submittedName>
        <fullName evidence="2">CSON013789 protein</fullName>
    </submittedName>
</protein>
<dbReference type="Gene3D" id="3.40.50.720">
    <property type="entry name" value="NAD(P)-binding Rossmann-like Domain"/>
    <property type="match status" value="1"/>
</dbReference>
<gene>
    <name evidence="2" type="primary">CSON013789</name>
</gene>
<dbReference type="SUPFAM" id="SSF51735">
    <property type="entry name" value="NAD(P)-binding Rossmann-fold domains"/>
    <property type="match status" value="1"/>
</dbReference>
<dbReference type="PRINTS" id="PR00081">
    <property type="entry name" value="GDHRDH"/>
</dbReference>
<evidence type="ECO:0000256" key="1">
    <source>
        <dbReference type="ARBA" id="ARBA00023002"/>
    </source>
</evidence>
<dbReference type="PROSITE" id="PS00061">
    <property type="entry name" value="ADH_SHORT"/>
    <property type="match status" value="1"/>
</dbReference>
<dbReference type="GO" id="GO:0016491">
    <property type="term" value="F:oxidoreductase activity"/>
    <property type="evidence" value="ECO:0007669"/>
    <property type="project" value="UniProtKB-KW"/>
</dbReference>
<accession>A0A336ML19</accession>
<dbReference type="InterPro" id="IPR036291">
    <property type="entry name" value="NAD(P)-bd_dom_sf"/>
</dbReference>
<dbReference type="Pfam" id="PF13561">
    <property type="entry name" value="adh_short_C2"/>
    <property type="match status" value="1"/>
</dbReference>
<evidence type="ECO:0000313" key="2">
    <source>
        <dbReference type="EMBL" id="SSX26718.1"/>
    </source>
</evidence>
<name>A0A336ML19_CULSO</name>
<dbReference type="InterPro" id="IPR020904">
    <property type="entry name" value="Sc_DH/Rdtase_CS"/>
</dbReference>
<reference evidence="2" key="1">
    <citation type="submission" date="2018-07" db="EMBL/GenBank/DDBJ databases">
        <authorList>
            <person name="Quirk P.G."/>
            <person name="Krulwich T.A."/>
        </authorList>
    </citation>
    <scope>NUCLEOTIDE SEQUENCE</scope>
</reference>
<dbReference type="VEuPathDB" id="VectorBase:CSON013789"/>
<proteinExistence type="predicted"/>
<dbReference type="FunFam" id="3.40.50.720:FF:000084">
    <property type="entry name" value="Short-chain dehydrogenase reductase"/>
    <property type="match status" value="1"/>
</dbReference>
<dbReference type="PRINTS" id="PR00080">
    <property type="entry name" value="SDRFAMILY"/>
</dbReference>
<keyword evidence="1" id="KW-0560">Oxidoreductase</keyword>
<dbReference type="PANTHER" id="PTHR43975:SF2">
    <property type="entry name" value="EG:BACR7A4.14 PROTEIN-RELATED"/>
    <property type="match status" value="1"/>
</dbReference>
<dbReference type="OMA" id="AEYMVAQ"/>
<organism evidence="2">
    <name type="scientific">Culicoides sonorensis</name>
    <name type="common">Biting midge</name>
    <dbReference type="NCBI Taxonomy" id="179676"/>
    <lineage>
        <taxon>Eukaryota</taxon>
        <taxon>Metazoa</taxon>
        <taxon>Ecdysozoa</taxon>
        <taxon>Arthropoda</taxon>
        <taxon>Hexapoda</taxon>
        <taxon>Insecta</taxon>
        <taxon>Pterygota</taxon>
        <taxon>Neoptera</taxon>
        <taxon>Endopterygota</taxon>
        <taxon>Diptera</taxon>
        <taxon>Nematocera</taxon>
        <taxon>Chironomoidea</taxon>
        <taxon>Ceratopogonidae</taxon>
        <taxon>Ceratopogoninae</taxon>
        <taxon>Culicoides</taxon>
        <taxon>Monoculicoides</taxon>
    </lineage>
</organism>
<dbReference type="InterPro" id="IPR002347">
    <property type="entry name" value="SDR_fam"/>
</dbReference>
<sequence length="257" mass="27856">MESFKNKIDLALTIKTISLFKHIETRASLVLVGRNEENLNVIKEKCIKSAAQGTPLPLTLQADVTIESDAKRIIDETIKHFNKLDVLVNNAGIIGVGSIEQTSMDQYDSIMNTNMRSIYNLTMLAVPHLIKTEGCIVNVSSVNGIRAFSGVLAYCVSKAALDQFTRCVALELAPKKVRVNAVNPGVIVTDIHKRGGMDEQAYQAFLERCKQTHALGRPGTVCEVASAIAFLASNETAGFITGASLPIDGGRHAMCPR</sequence>
<dbReference type="AlphaFoldDB" id="A0A336ML19"/>
<dbReference type="PANTHER" id="PTHR43975">
    <property type="entry name" value="ZGC:101858"/>
    <property type="match status" value="1"/>
</dbReference>
<dbReference type="EMBL" id="UFQT01000715">
    <property type="protein sequence ID" value="SSX26718.1"/>
    <property type="molecule type" value="Genomic_DNA"/>
</dbReference>